<organism evidence="1">
    <name type="scientific">Serratia marcescens</name>
    <dbReference type="NCBI Taxonomy" id="615"/>
    <lineage>
        <taxon>Bacteria</taxon>
        <taxon>Pseudomonadati</taxon>
        <taxon>Pseudomonadota</taxon>
        <taxon>Gammaproteobacteria</taxon>
        <taxon>Enterobacterales</taxon>
        <taxon>Yersiniaceae</taxon>
        <taxon>Serratia</taxon>
    </lineage>
</organism>
<dbReference type="SUPFAM" id="SSF161266">
    <property type="entry name" value="Gam-like"/>
    <property type="match status" value="1"/>
</dbReference>
<dbReference type="EMBL" id="LT575490">
    <property type="protein sequence ID" value="SAY44523.1"/>
    <property type="molecule type" value="Genomic_DNA"/>
</dbReference>
<evidence type="ECO:0000313" key="1">
    <source>
        <dbReference type="EMBL" id="SAY44523.1"/>
    </source>
</evidence>
<sequence length="174" mass="19035">MAKGKKSLKAAAASYAPQTRDEVISGIKQIGDIQREITRIETEMNDCIGRITNQHAPVIEALSAQLSTLQAGVQAWCEVNRDTLTQGGKTKTANLITGEVSWRKGNPSVTIKGAEVVMETLKRLKLTRFILTKESINKNAILSDKNAVKDIKGIVINDGKEVFNIAPFEQEVSK</sequence>
<accession>A0A1C3HHJ6</accession>
<gene>
    <name evidence="1" type="ORF">PWN146_03233</name>
</gene>
<proteinExistence type="predicted"/>
<dbReference type="Pfam" id="PF07352">
    <property type="entry name" value="Phage_Mu_Gam"/>
    <property type="match status" value="1"/>
</dbReference>
<dbReference type="InterPro" id="IPR009951">
    <property type="entry name" value="Host-nuc_inhib_Gam"/>
</dbReference>
<name>A0A1C3HHJ6_SERMA</name>
<dbReference type="GO" id="GO:0042262">
    <property type="term" value="P:DNA protection"/>
    <property type="evidence" value="ECO:0007669"/>
    <property type="project" value="InterPro"/>
</dbReference>
<reference evidence="1" key="1">
    <citation type="submission" date="2016-05" db="EMBL/GenBank/DDBJ databases">
        <authorList>
            <person name="Cock P.J.A."/>
            <person name="Cock P.J.A."/>
        </authorList>
    </citation>
    <scope>NUCLEOTIDE SEQUENCE</scope>
    <source>
        <strain evidence="1">PWN146_assembly</strain>
    </source>
</reference>
<dbReference type="Gene3D" id="1.20.5.170">
    <property type="match status" value="1"/>
</dbReference>
<dbReference type="GO" id="GO:0003690">
    <property type="term" value="F:double-stranded DNA binding"/>
    <property type="evidence" value="ECO:0007669"/>
    <property type="project" value="InterPro"/>
</dbReference>
<protein>
    <submittedName>
        <fullName evidence="1">Bacteriophage Mu Gam like protein</fullName>
    </submittedName>
</protein>
<dbReference type="AlphaFoldDB" id="A0A1C3HHJ6"/>